<dbReference type="PANTHER" id="PTHR34992">
    <property type="entry name" value="HYPHAL ANASTAMOSIS-7 PROTEIN"/>
    <property type="match status" value="1"/>
</dbReference>
<feature type="domain" description="Copper acquisition factor BIM1-like" evidence="10">
    <location>
        <begin position="17"/>
        <end position="160"/>
    </location>
</feature>
<evidence type="ECO:0000256" key="2">
    <source>
        <dbReference type="ARBA" id="ARBA00022475"/>
    </source>
</evidence>
<evidence type="ECO:0000313" key="11">
    <source>
        <dbReference type="EMBL" id="KAK7694434.1"/>
    </source>
</evidence>
<evidence type="ECO:0000256" key="6">
    <source>
        <dbReference type="ARBA" id="ARBA00023180"/>
    </source>
</evidence>
<name>A0AAW0GXK2_9APHY</name>
<organism evidence="11 12">
    <name type="scientific">Cerrena zonata</name>
    <dbReference type="NCBI Taxonomy" id="2478898"/>
    <lineage>
        <taxon>Eukaryota</taxon>
        <taxon>Fungi</taxon>
        <taxon>Dikarya</taxon>
        <taxon>Basidiomycota</taxon>
        <taxon>Agaricomycotina</taxon>
        <taxon>Agaricomycetes</taxon>
        <taxon>Polyporales</taxon>
        <taxon>Cerrenaceae</taxon>
        <taxon>Cerrena</taxon>
    </lineage>
</organism>
<proteinExistence type="predicted"/>
<comment type="caution">
    <text evidence="11">The sequence shown here is derived from an EMBL/GenBank/DDBJ whole genome shotgun (WGS) entry which is preliminary data.</text>
</comment>
<dbReference type="EMBL" id="JASBNA010000002">
    <property type="protein sequence ID" value="KAK7694434.1"/>
    <property type="molecule type" value="Genomic_DNA"/>
</dbReference>
<comment type="subcellular location">
    <subcellularLocation>
        <location evidence="1">Cell membrane</location>
        <topology evidence="1">Lipid-anchor</topology>
        <topology evidence="1">GPI-anchor</topology>
    </subcellularLocation>
</comment>
<dbReference type="InterPro" id="IPR046530">
    <property type="entry name" value="BIM1-like_dom"/>
</dbReference>
<keyword evidence="7" id="KW-0449">Lipoprotein</keyword>
<evidence type="ECO:0000259" key="10">
    <source>
        <dbReference type="Pfam" id="PF20238"/>
    </source>
</evidence>
<dbReference type="Proteomes" id="UP001385951">
    <property type="component" value="Unassembled WGS sequence"/>
</dbReference>
<keyword evidence="4 9" id="KW-0732">Signal</keyword>
<dbReference type="CDD" id="cd21176">
    <property type="entry name" value="LPMO_auxiliary-like"/>
    <property type="match status" value="1"/>
</dbReference>
<evidence type="ECO:0000256" key="5">
    <source>
        <dbReference type="ARBA" id="ARBA00023136"/>
    </source>
</evidence>
<reference evidence="11 12" key="1">
    <citation type="submission" date="2022-09" db="EMBL/GenBank/DDBJ databases">
        <authorList>
            <person name="Palmer J.M."/>
        </authorList>
    </citation>
    <scope>NUCLEOTIDE SEQUENCE [LARGE SCALE GENOMIC DNA]</scope>
    <source>
        <strain evidence="11 12">DSM 7382</strain>
    </source>
</reference>
<feature type="region of interest" description="Disordered" evidence="8">
    <location>
        <begin position="160"/>
        <end position="183"/>
    </location>
</feature>
<dbReference type="Pfam" id="PF20238">
    <property type="entry name" value="BIM1-like_dom"/>
    <property type="match status" value="1"/>
</dbReference>
<feature type="chain" id="PRO_5044024423" description="Copper acquisition factor BIM1-like domain-containing protein" evidence="9">
    <location>
        <begin position="19"/>
        <end position="214"/>
    </location>
</feature>
<feature type="signal peptide" evidence="9">
    <location>
        <begin position="1"/>
        <end position="18"/>
    </location>
</feature>
<keyword evidence="5" id="KW-0472">Membrane</keyword>
<keyword evidence="2" id="KW-1003">Cell membrane</keyword>
<dbReference type="AlphaFoldDB" id="A0AAW0GXK2"/>
<dbReference type="GO" id="GO:0098552">
    <property type="term" value="C:side of membrane"/>
    <property type="evidence" value="ECO:0007669"/>
    <property type="project" value="UniProtKB-KW"/>
</dbReference>
<gene>
    <name evidence="11" type="ORF">QCA50_001620</name>
</gene>
<accession>A0AAW0GXK2</accession>
<keyword evidence="12" id="KW-1185">Reference proteome</keyword>
<evidence type="ECO:0000256" key="3">
    <source>
        <dbReference type="ARBA" id="ARBA00022622"/>
    </source>
</evidence>
<keyword evidence="3" id="KW-0336">GPI-anchor</keyword>
<keyword evidence="6" id="KW-0325">Glycoprotein</keyword>
<evidence type="ECO:0000256" key="8">
    <source>
        <dbReference type="SAM" id="MobiDB-lite"/>
    </source>
</evidence>
<evidence type="ECO:0000313" key="12">
    <source>
        <dbReference type="Proteomes" id="UP001385951"/>
    </source>
</evidence>
<evidence type="ECO:0000256" key="9">
    <source>
        <dbReference type="SAM" id="SignalP"/>
    </source>
</evidence>
<evidence type="ECO:0000256" key="4">
    <source>
        <dbReference type="ARBA" id="ARBA00022729"/>
    </source>
</evidence>
<dbReference type="GO" id="GO:0005886">
    <property type="term" value="C:plasma membrane"/>
    <property type="evidence" value="ECO:0007669"/>
    <property type="project" value="UniProtKB-SubCell"/>
</dbReference>
<evidence type="ECO:0000256" key="7">
    <source>
        <dbReference type="ARBA" id="ARBA00023288"/>
    </source>
</evidence>
<sequence>MRFASIAFLLGSLSVASAHFQLQFPTPRGVFVEDDEPTFCDGYTTAATNRTTFPLTGGFFSLNSEHPTWTVGVIVSTAQNPSSFNNFSQAVPFFETTGEGVFCFPIDLATSGVNGIADGVNATLQIVFDGGDDKLYQCADVTLSSTATISSSVSCTNATGTGSSSASSSASGTSTASSTSVSPSATGANNGALANSVASGAALLSVVAAFAAML</sequence>
<evidence type="ECO:0000256" key="1">
    <source>
        <dbReference type="ARBA" id="ARBA00004609"/>
    </source>
</evidence>
<protein>
    <recommendedName>
        <fullName evidence="10">Copper acquisition factor BIM1-like domain-containing protein</fullName>
    </recommendedName>
</protein>
<dbReference type="InterPro" id="IPR046936">
    <property type="entry name" value="BIM1-like"/>
</dbReference>